<dbReference type="GO" id="GO:0003677">
    <property type="term" value="F:DNA binding"/>
    <property type="evidence" value="ECO:0007669"/>
    <property type="project" value="InterPro"/>
</dbReference>
<dbReference type="SUPFAM" id="SSF47413">
    <property type="entry name" value="lambda repressor-like DNA-binding domains"/>
    <property type="match status" value="1"/>
</dbReference>
<name>A0A6L8MKP6_9BURK</name>
<dbReference type="AlphaFoldDB" id="A0A6L8MKP6"/>
<organism evidence="2 3">
    <name type="scientific">Duganella lactea</name>
    <dbReference type="NCBI Taxonomy" id="2692173"/>
    <lineage>
        <taxon>Bacteria</taxon>
        <taxon>Pseudomonadati</taxon>
        <taxon>Pseudomonadota</taxon>
        <taxon>Betaproteobacteria</taxon>
        <taxon>Burkholderiales</taxon>
        <taxon>Oxalobacteraceae</taxon>
        <taxon>Telluria group</taxon>
        <taxon>Duganella</taxon>
    </lineage>
</organism>
<dbReference type="InterPro" id="IPR010982">
    <property type="entry name" value="Lambda_DNA-bd_dom_sf"/>
</dbReference>
<feature type="domain" description="HTH cro/C1-type" evidence="1">
    <location>
        <begin position="22"/>
        <end position="73"/>
    </location>
</feature>
<dbReference type="PROSITE" id="PS50943">
    <property type="entry name" value="HTH_CROC1"/>
    <property type="match status" value="1"/>
</dbReference>
<dbReference type="RefSeq" id="WP_161019663.1">
    <property type="nucleotide sequence ID" value="NZ_WWCP01000012.1"/>
</dbReference>
<evidence type="ECO:0000313" key="3">
    <source>
        <dbReference type="Proteomes" id="UP000474565"/>
    </source>
</evidence>
<dbReference type="Gene3D" id="1.10.260.40">
    <property type="entry name" value="lambda repressor-like DNA-binding domains"/>
    <property type="match status" value="1"/>
</dbReference>
<accession>A0A6L8MKP6</accession>
<evidence type="ECO:0000313" key="2">
    <source>
        <dbReference type="EMBL" id="MYM82741.1"/>
    </source>
</evidence>
<dbReference type="Proteomes" id="UP000474565">
    <property type="component" value="Unassembled WGS sequence"/>
</dbReference>
<sequence length="95" mass="10924">MSRRSHHTGGAGLAHCLLDEVIARWRLRNDAELSRLLRLAPSSISKIRHRHAPLTAEVMLRIHEAFDIPIAELKRLQARQHLLDHAAPLDAREYR</sequence>
<evidence type="ECO:0000259" key="1">
    <source>
        <dbReference type="PROSITE" id="PS50943"/>
    </source>
</evidence>
<comment type="caution">
    <text evidence="2">The sequence shown here is derived from an EMBL/GenBank/DDBJ whole genome shotgun (WGS) entry which is preliminary data.</text>
</comment>
<proteinExistence type="predicted"/>
<dbReference type="EMBL" id="WWCP01000012">
    <property type="protein sequence ID" value="MYM82741.1"/>
    <property type="molecule type" value="Genomic_DNA"/>
</dbReference>
<dbReference type="InterPro" id="IPR001387">
    <property type="entry name" value="Cro/C1-type_HTH"/>
</dbReference>
<reference evidence="2 3" key="1">
    <citation type="submission" date="2019-12" db="EMBL/GenBank/DDBJ databases">
        <title>Novel species isolated from a subtropical stream in China.</title>
        <authorList>
            <person name="Lu H."/>
        </authorList>
    </citation>
    <scope>NUCLEOTIDE SEQUENCE [LARGE SCALE GENOMIC DNA]</scope>
    <source>
        <strain evidence="2 3">FT50W</strain>
    </source>
</reference>
<protein>
    <recommendedName>
        <fullName evidence="1">HTH cro/C1-type domain-containing protein</fullName>
    </recommendedName>
</protein>
<gene>
    <name evidence="2" type="ORF">GTP44_12325</name>
</gene>